<comment type="caution">
    <text evidence="1">The sequence shown here is derived from an EMBL/GenBank/DDBJ whole genome shotgun (WGS) entry which is preliminary data.</text>
</comment>
<proteinExistence type="predicted"/>
<dbReference type="GO" id="GO:0005634">
    <property type="term" value="C:nucleus"/>
    <property type="evidence" value="ECO:0007669"/>
    <property type="project" value="TreeGrafter"/>
</dbReference>
<evidence type="ECO:0000313" key="2">
    <source>
        <dbReference type="Proteomes" id="UP001150925"/>
    </source>
</evidence>
<keyword evidence="2" id="KW-1185">Reference proteome</keyword>
<protein>
    <submittedName>
        <fullName evidence="1">Uncharacterized protein</fullName>
    </submittedName>
</protein>
<gene>
    <name evidence="1" type="ORF">IWQ62_003690</name>
</gene>
<dbReference type="Pfam" id="PF21125">
    <property type="entry name" value="MPN_2A_DUB_like"/>
    <property type="match status" value="1"/>
</dbReference>
<dbReference type="Proteomes" id="UP001150925">
    <property type="component" value="Unassembled WGS sequence"/>
</dbReference>
<accession>A0A9W8AN08</accession>
<evidence type="ECO:0000313" key="1">
    <source>
        <dbReference type="EMBL" id="KAJ1961950.1"/>
    </source>
</evidence>
<dbReference type="AlphaFoldDB" id="A0A9W8AN08"/>
<dbReference type="OrthoDB" id="6358435at2759"/>
<sequence>MMTNATTAYECIQLDTLVLANLTQEFVNALGDTEGFLFGEPQPMSNGQLTTDAKAIIRVLGYRCWSPVYPKFYDAAGKIHTEVLKNYGVLTQSNLVAYFKFRRNVSGQPTLRDQAVFTNLRRILPVHSAENPSSSGHFFAFINFTGTTTDPNISLDSETTNSSTTSRLIDVGDQPSYRLGSQLSTQNLSWTAWTIGSGSPTALKPMSTQVATLTDQANQLRDKSVIQSVTPSPLHGLSLDGIMGTLEPLDHGSTIGQYEEMCQNLVEKIKSLSKELDTNDSQIATTRARLEKELNQDISNVLFNPESPQLPNDSMLSVNSLQDALLDLDDLDPEIESELAGIAEL</sequence>
<dbReference type="PANTHER" id="PTHR31728">
    <property type="entry name" value="ABRAXAS FAMILY MEMBER"/>
    <property type="match status" value="1"/>
</dbReference>
<dbReference type="PANTHER" id="PTHR31728:SF5">
    <property type="entry name" value="OS07G0540200 PROTEIN"/>
    <property type="match status" value="1"/>
</dbReference>
<organism evidence="1 2">
    <name type="scientific">Dispira parvispora</name>
    <dbReference type="NCBI Taxonomy" id="1520584"/>
    <lineage>
        <taxon>Eukaryota</taxon>
        <taxon>Fungi</taxon>
        <taxon>Fungi incertae sedis</taxon>
        <taxon>Zoopagomycota</taxon>
        <taxon>Kickxellomycotina</taxon>
        <taxon>Dimargaritomycetes</taxon>
        <taxon>Dimargaritales</taxon>
        <taxon>Dimargaritaceae</taxon>
        <taxon>Dispira</taxon>
    </lineage>
</organism>
<dbReference type="EMBL" id="JANBPY010001041">
    <property type="protein sequence ID" value="KAJ1961950.1"/>
    <property type="molecule type" value="Genomic_DNA"/>
</dbReference>
<dbReference type="InterPro" id="IPR023238">
    <property type="entry name" value="FAM175"/>
</dbReference>
<reference evidence="1" key="1">
    <citation type="submission" date="2022-07" db="EMBL/GenBank/DDBJ databases">
        <title>Phylogenomic reconstructions and comparative analyses of Kickxellomycotina fungi.</title>
        <authorList>
            <person name="Reynolds N.K."/>
            <person name="Stajich J.E."/>
            <person name="Barry K."/>
            <person name="Grigoriev I.V."/>
            <person name="Crous P."/>
            <person name="Smith M.E."/>
        </authorList>
    </citation>
    <scope>NUCLEOTIDE SEQUENCE</scope>
    <source>
        <strain evidence="1">RSA 1196</strain>
    </source>
</reference>
<dbReference type="GO" id="GO:0031593">
    <property type="term" value="F:polyubiquitin modification-dependent protein binding"/>
    <property type="evidence" value="ECO:0007669"/>
    <property type="project" value="TreeGrafter"/>
</dbReference>
<name>A0A9W8AN08_9FUNG</name>